<accession>A0A7H0VI98</accession>
<feature type="coiled-coil region" evidence="2">
    <location>
        <begin position="48"/>
        <end position="75"/>
    </location>
</feature>
<name>A0A7H0VI98_9FLAO</name>
<evidence type="ECO:0000256" key="2">
    <source>
        <dbReference type="SAM" id="Coils"/>
    </source>
</evidence>
<sequence>MNILLPTDFSENADIATEYAFKLAEKSQGKVTILHAYDLPYSDRSMSTSLLEVMKENAESNMKDYEKELKSRYSTPFESLVRLGNPIRLITETSRLDSIDMVVMGTKGASGLEEVLIGSNAASVIQNTQKPVLVIPPVATYTDINKIIFATDLDPKVKEQPLQRLREFAQLNNSSIDLVYVQTEKAPADGSRKFYSSNLEGVNHEFTILKSGDIEKSISAEAEKEKANLITAIAKRYGFFEGLFHRSMTNKLAYHSRLPLLVLHEPK</sequence>
<dbReference type="PANTHER" id="PTHR46268">
    <property type="entry name" value="STRESS RESPONSE PROTEIN NHAX"/>
    <property type="match status" value="1"/>
</dbReference>
<dbReference type="AlphaFoldDB" id="A0A7H0VI98"/>
<evidence type="ECO:0000313" key="5">
    <source>
        <dbReference type="Proteomes" id="UP000516305"/>
    </source>
</evidence>
<dbReference type="Gene3D" id="3.40.50.12370">
    <property type="match status" value="1"/>
</dbReference>
<dbReference type="CDD" id="cd00293">
    <property type="entry name" value="USP-like"/>
    <property type="match status" value="1"/>
</dbReference>
<dbReference type="PANTHER" id="PTHR46268:SF6">
    <property type="entry name" value="UNIVERSAL STRESS PROTEIN UP12"/>
    <property type="match status" value="1"/>
</dbReference>
<dbReference type="Pfam" id="PF00582">
    <property type="entry name" value="Usp"/>
    <property type="match status" value="1"/>
</dbReference>
<dbReference type="InterPro" id="IPR006015">
    <property type="entry name" value="Universal_stress_UspA"/>
</dbReference>
<dbReference type="SUPFAM" id="SSF52402">
    <property type="entry name" value="Adenine nucleotide alpha hydrolases-like"/>
    <property type="match status" value="2"/>
</dbReference>
<dbReference type="EMBL" id="CP060139">
    <property type="protein sequence ID" value="QNR25446.1"/>
    <property type="molecule type" value="Genomic_DNA"/>
</dbReference>
<dbReference type="PRINTS" id="PR01438">
    <property type="entry name" value="UNVRSLSTRESS"/>
</dbReference>
<evidence type="ECO:0000259" key="3">
    <source>
        <dbReference type="Pfam" id="PF00582"/>
    </source>
</evidence>
<dbReference type="KEGG" id="chyd:H4K34_06290"/>
<evidence type="ECO:0000256" key="1">
    <source>
        <dbReference type="ARBA" id="ARBA00008791"/>
    </source>
</evidence>
<organism evidence="4 5">
    <name type="scientific">Croceimicrobium hydrocarbonivorans</name>
    <dbReference type="NCBI Taxonomy" id="2761580"/>
    <lineage>
        <taxon>Bacteria</taxon>
        <taxon>Pseudomonadati</taxon>
        <taxon>Bacteroidota</taxon>
        <taxon>Flavobacteriia</taxon>
        <taxon>Flavobacteriales</taxon>
        <taxon>Owenweeksiaceae</taxon>
        <taxon>Croceimicrobium</taxon>
    </lineage>
</organism>
<evidence type="ECO:0000313" key="4">
    <source>
        <dbReference type="EMBL" id="QNR25446.1"/>
    </source>
</evidence>
<protein>
    <submittedName>
        <fullName evidence="4">Universal stress protein</fullName>
    </submittedName>
</protein>
<keyword evidence="2" id="KW-0175">Coiled coil</keyword>
<feature type="domain" description="UspA" evidence="3">
    <location>
        <begin position="2"/>
        <end position="136"/>
    </location>
</feature>
<dbReference type="RefSeq" id="WP_210759974.1">
    <property type="nucleotide sequence ID" value="NZ_CP060139.1"/>
</dbReference>
<proteinExistence type="inferred from homology"/>
<comment type="similarity">
    <text evidence="1">Belongs to the universal stress protein A family.</text>
</comment>
<dbReference type="Proteomes" id="UP000516305">
    <property type="component" value="Chromosome"/>
</dbReference>
<reference evidence="4 5" key="1">
    <citation type="submission" date="2020-08" db="EMBL/GenBank/DDBJ databases">
        <title>Croceimicrobium hydrocarbonivorans gen. nov., sp. nov., a novel marine bacterium isolated from a bacterial consortium that degrades polyethylene terephthalate.</title>
        <authorList>
            <person name="Liu R."/>
        </authorList>
    </citation>
    <scope>NUCLEOTIDE SEQUENCE [LARGE SCALE GENOMIC DNA]</scope>
    <source>
        <strain evidence="4 5">A20-9</strain>
    </source>
</reference>
<dbReference type="InterPro" id="IPR006016">
    <property type="entry name" value="UspA"/>
</dbReference>
<keyword evidence="5" id="KW-1185">Reference proteome</keyword>
<gene>
    <name evidence="4" type="ORF">H4K34_06290</name>
</gene>